<evidence type="ECO:0000256" key="10">
    <source>
        <dbReference type="ARBA" id="ARBA00047280"/>
    </source>
</evidence>
<dbReference type="GO" id="GO:0071586">
    <property type="term" value="P:CAAX-box protein processing"/>
    <property type="evidence" value="ECO:0007669"/>
    <property type="project" value="InterPro"/>
</dbReference>
<comment type="catalytic activity">
    <reaction evidence="10">
        <text>Hydrolyzes the peptide bond -P2-(S-farnesyl or geranylgeranyl)C-P1'-P2'-P3'-COOH where P1' and P2' are amino acids with aliphatic sidechains and P3' is any C-terminal residue.</text>
        <dbReference type="EC" id="3.4.26.1"/>
    </reaction>
</comment>
<evidence type="ECO:0000256" key="7">
    <source>
        <dbReference type="ARBA" id="ARBA00022989"/>
    </source>
</evidence>
<dbReference type="GO" id="GO:0042138">
    <property type="term" value="P:meiotic DNA double-strand break formation"/>
    <property type="evidence" value="ECO:0007669"/>
    <property type="project" value="InterPro"/>
</dbReference>
<dbReference type="PANTHER" id="PTHR13046:SF0">
    <property type="entry name" value="CAAX PRENYL PROTEASE 2"/>
    <property type="match status" value="1"/>
</dbReference>
<evidence type="ECO:0000256" key="9">
    <source>
        <dbReference type="ARBA" id="ARBA00032607"/>
    </source>
</evidence>
<keyword evidence="5" id="KW-0378">Hydrolase</keyword>
<dbReference type="InterPro" id="IPR028040">
    <property type="entry name" value="TopoVIB-like"/>
</dbReference>
<proteinExistence type="inferred from homology"/>
<evidence type="ECO:0000256" key="13">
    <source>
        <dbReference type="SAM" id="MobiDB-lite"/>
    </source>
</evidence>
<dbReference type="eggNOG" id="ENOG502S5QP">
    <property type="taxonomic scope" value="Eukaryota"/>
</dbReference>
<feature type="region of interest" description="Disordered" evidence="13">
    <location>
        <begin position="204"/>
        <end position="232"/>
    </location>
</feature>
<keyword evidence="8 14" id="KW-0472">Membrane</keyword>
<feature type="region of interest" description="Disordered" evidence="13">
    <location>
        <begin position="1"/>
        <end position="31"/>
    </location>
</feature>
<evidence type="ECO:0000256" key="8">
    <source>
        <dbReference type="ARBA" id="ARBA00023136"/>
    </source>
</evidence>
<keyword evidence="6" id="KW-0256">Endoplasmic reticulum</keyword>
<comment type="similarity">
    <text evidence="2">Belongs to the peptidase U48 family.</text>
</comment>
<dbReference type="MEROPS" id="G05.002"/>
<dbReference type="EMBL" id="KB112964">
    <property type="protein sequence ID" value="ELK24285.1"/>
    <property type="molecule type" value="Genomic_DNA"/>
</dbReference>
<dbReference type="Proteomes" id="UP000010556">
    <property type="component" value="Unassembled WGS sequence"/>
</dbReference>
<feature type="domain" description="CAAX prenyl protease 2/Lysostaphin resistance protein A-like" evidence="15">
    <location>
        <begin position="434"/>
        <end position="537"/>
    </location>
</feature>
<feature type="transmembrane region" description="Helical" evidence="14">
    <location>
        <begin position="553"/>
        <end position="572"/>
    </location>
</feature>
<dbReference type="GO" id="GO:0005789">
    <property type="term" value="C:endoplasmic reticulum membrane"/>
    <property type="evidence" value="ECO:0007669"/>
    <property type="project" value="UniProtKB-SubCell"/>
</dbReference>
<dbReference type="GO" id="GO:0004222">
    <property type="term" value="F:metalloendopeptidase activity"/>
    <property type="evidence" value="ECO:0007669"/>
    <property type="project" value="InterPro"/>
</dbReference>
<dbReference type="PANTHER" id="PTHR13046">
    <property type="entry name" value="PROTEASE U48 CAAX PRENYL PROTEASE RCE1"/>
    <property type="match status" value="1"/>
</dbReference>
<feature type="region of interest" description="Disordered" evidence="13">
    <location>
        <begin position="254"/>
        <end position="295"/>
    </location>
</feature>
<evidence type="ECO:0000313" key="16">
    <source>
        <dbReference type="EMBL" id="ELK24285.1"/>
    </source>
</evidence>
<evidence type="ECO:0000256" key="11">
    <source>
        <dbReference type="ARBA" id="ARBA00049729"/>
    </source>
</evidence>
<evidence type="ECO:0000256" key="6">
    <source>
        <dbReference type="ARBA" id="ARBA00022824"/>
    </source>
</evidence>
<sequence>MIWGLGRDHKRAPGHVRPISPSPDRSDPSSKLTYQLERLPPGDMVLPDLSYQVGSSEGDQSQNTDLQGQTLLLILFVDFHSQGPVQQMELCGIHTLLTAHLSTILQESHSAVQDSIQFAVDQALEQHHQAAKVHQKLQTSLSVAVNSIMSIVTGSTSCSFRKICLQALQAADTQEFGTKLHKSFYEVTQHQVLHHCSCEVKQQLDPEKNDTESTEGAHENSSPELHAETSGQVANKKLKKGSLHQVLEGTWAFPSARAPSPSEAPLRRGEPPAASMTPSGSRADPGNGPEPESAALGGPGPGLCCWVSVFSCLSLACSYVGSLYVWKSELPRDHPAVIKRRFTSVLVVSSLSPLCVLLWRELTGIQPGTSLLTLMGFRLEGIFPAALLPLLLTMILFLGPLMQLSMDCPRDLADGLKVVLAPRSWARCLMDMRWLRNQVIAPLTEELVFRACMLPMLAPCTGLGPAVFTCPLFFGVAHFHHIFEQLRFRQSSVGSIFLSAAFQFSYTAVFGAYTAFLFIRTGHLIGPVLCHSFCNYMGFPAVCAALEHPQRRPLLAGYALGVGLFLLLLQPLTDPKLYGSLPLCVLLEQAGDSEAPLCS</sequence>
<organism evidence="16 17">
    <name type="scientific">Myotis davidii</name>
    <name type="common">David's myotis</name>
    <dbReference type="NCBI Taxonomy" id="225400"/>
    <lineage>
        <taxon>Eukaryota</taxon>
        <taxon>Metazoa</taxon>
        <taxon>Chordata</taxon>
        <taxon>Craniata</taxon>
        <taxon>Vertebrata</taxon>
        <taxon>Euteleostomi</taxon>
        <taxon>Mammalia</taxon>
        <taxon>Eutheria</taxon>
        <taxon>Laurasiatheria</taxon>
        <taxon>Chiroptera</taxon>
        <taxon>Yangochiroptera</taxon>
        <taxon>Vespertilionidae</taxon>
        <taxon>Myotis</taxon>
    </lineage>
</organism>
<evidence type="ECO:0000256" key="5">
    <source>
        <dbReference type="ARBA" id="ARBA00022801"/>
    </source>
</evidence>
<dbReference type="Pfam" id="PF02517">
    <property type="entry name" value="Rce1-like"/>
    <property type="match status" value="1"/>
</dbReference>
<evidence type="ECO:0000256" key="2">
    <source>
        <dbReference type="ARBA" id="ARBA00006897"/>
    </source>
</evidence>
<keyword evidence="3 16" id="KW-0645">Protease</keyword>
<keyword evidence="4 14" id="KW-0812">Transmembrane</keyword>
<gene>
    <name evidence="16" type="ORF">MDA_GLEAN10017846</name>
</gene>
<comment type="subcellular location">
    <subcellularLocation>
        <location evidence="1">Endoplasmic reticulum membrane</location>
        <topology evidence="1">Multi-pass membrane protein</topology>
    </subcellularLocation>
</comment>
<feature type="compositionally biased region" description="Polar residues" evidence="13">
    <location>
        <begin position="219"/>
        <end position="232"/>
    </location>
</feature>
<evidence type="ECO:0000256" key="1">
    <source>
        <dbReference type="ARBA" id="ARBA00004477"/>
    </source>
</evidence>
<dbReference type="AlphaFoldDB" id="L5LE37"/>
<protein>
    <recommendedName>
        <fullName evidence="12">CAAX prenyl protease 2</fullName>
        <ecNumber evidence="11">3.4.26.1</ecNumber>
    </recommendedName>
    <alternativeName>
        <fullName evidence="9">Farnesylated proteins-converting enzyme 2</fullName>
    </alternativeName>
</protein>
<feature type="compositionally biased region" description="Low complexity" evidence="13">
    <location>
        <begin position="254"/>
        <end position="264"/>
    </location>
</feature>
<reference evidence="17" key="1">
    <citation type="journal article" date="2013" name="Science">
        <title>Comparative analysis of bat genomes provides insight into the evolution of flight and immunity.</title>
        <authorList>
            <person name="Zhang G."/>
            <person name="Cowled C."/>
            <person name="Shi Z."/>
            <person name="Huang Z."/>
            <person name="Bishop-Lilly K.A."/>
            <person name="Fang X."/>
            <person name="Wynne J.W."/>
            <person name="Xiong Z."/>
            <person name="Baker M.L."/>
            <person name="Zhao W."/>
            <person name="Tachedjian M."/>
            <person name="Zhu Y."/>
            <person name="Zhou P."/>
            <person name="Jiang X."/>
            <person name="Ng J."/>
            <person name="Yang L."/>
            <person name="Wu L."/>
            <person name="Xiao J."/>
            <person name="Feng Y."/>
            <person name="Chen Y."/>
            <person name="Sun X."/>
            <person name="Zhang Y."/>
            <person name="Marsh G.A."/>
            <person name="Crameri G."/>
            <person name="Broder C.C."/>
            <person name="Frey K.G."/>
            <person name="Wang L.F."/>
            <person name="Wang J."/>
        </authorList>
    </citation>
    <scope>NUCLEOTIDE SEQUENCE [LARGE SCALE GENOMIC DNA]</scope>
</reference>
<evidence type="ECO:0000256" key="14">
    <source>
        <dbReference type="SAM" id="Phobius"/>
    </source>
</evidence>
<evidence type="ECO:0000256" key="12">
    <source>
        <dbReference type="ARBA" id="ARBA00049763"/>
    </source>
</evidence>
<accession>L5LE37</accession>
<feature type="transmembrane region" description="Helical" evidence="14">
    <location>
        <begin position="496"/>
        <end position="519"/>
    </location>
</feature>
<dbReference type="InterPro" id="IPR003675">
    <property type="entry name" value="Rce1/LyrA-like_dom"/>
</dbReference>
<evidence type="ECO:0000256" key="3">
    <source>
        <dbReference type="ARBA" id="ARBA00022670"/>
    </source>
</evidence>
<feature type="transmembrane region" description="Helical" evidence="14">
    <location>
        <begin position="382"/>
        <end position="402"/>
    </location>
</feature>
<evidence type="ECO:0000313" key="17">
    <source>
        <dbReference type="Proteomes" id="UP000010556"/>
    </source>
</evidence>
<dbReference type="Pfam" id="PF15091">
    <property type="entry name" value="DUF4554"/>
    <property type="match status" value="1"/>
</dbReference>
<feature type="compositionally biased region" description="Basic and acidic residues" evidence="13">
    <location>
        <begin position="204"/>
        <end position="218"/>
    </location>
</feature>
<dbReference type="EC" id="3.4.26.1" evidence="11"/>
<name>L5LE37_MYODS</name>
<evidence type="ECO:0000256" key="4">
    <source>
        <dbReference type="ARBA" id="ARBA00022692"/>
    </source>
</evidence>
<evidence type="ECO:0000259" key="15">
    <source>
        <dbReference type="Pfam" id="PF02517"/>
    </source>
</evidence>
<dbReference type="InterPro" id="IPR039731">
    <property type="entry name" value="Rce1"/>
</dbReference>
<keyword evidence="17" id="KW-1185">Reference proteome</keyword>
<keyword evidence="7 14" id="KW-1133">Transmembrane helix</keyword>